<dbReference type="InterPro" id="IPR015424">
    <property type="entry name" value="PyrdxlP-dep_Trfase"/>
</dbReference>
<dbReference type="PANTHER" id="PTHR14237">
    <property type="entry name" value="MOLYBDOPTERIN COFACTOR SULFURASE MOSC"/>
    <property type="match status" value="1"/>
</dbReference>
<name>A0A0C3S4V0_PHLG1</name>
<accession>A0A0C3S4V0</accession>
<dbReference type="OrthoDB" id="10264306at2759"/>
<protein>
    <recommendedName>
        <fullName evidence="2">Aminotransferase class V domain-containing protein</fullName>
    </recommendedName>
</protein>
<dbReference type="Gene3D" id="3.40.640.10">
    <property type="entry name" value="Type I PLP-dependent aspartate aminotransferase-like (Major domain)"/>
    <property type="match status" value="1"/>
</dbReference>
<dbReference type="SUPFAM" id="SSF53383">
    <property type="entry name" value="PLP-dependent transferases"/>
    <property type="match status" value="1"/>
</dbReference>
<dbReference type="AlphaFoldDB" id="A0A0C3S4V0"/>
<sequence>MGSSFSHPAQPLPEKHLDADTKRHPRSVRRKGSRTLAALTLGCASASGHDVLQLPPSVRSSSPTDSDSDKHSLEQPPPLYAATADLHEDDAKAEQAFGAFIKQYPDYHLTWTLDALRRSDFARLDRKGETYVDYMGGSLYPDSLVRVHSGFLQRSVLGNTHSVNNSSQLSARHASEARQAVLSFFRAPPGYTVIFTPNATGALKLVGESFPFVDGSNFILGADSHNSVHGIRRFATQRNAQVHYLGSLPQGGVDVQETMDVLAALRSSQDTAPSLFALTGQSNVSNTKNPLSLIKHAASLGYCTLLDAAALAPTSAMSLSDNPVDAMAVSFYKMFGFPTGVGALIAKESFLERLERPWFAGGTVDVVQAPGTIHTMTATLHERFEDGTINYLNLPAITDGLRFLSGYLPFLPLRLSTLTHYLAHSLAEFRHGSTGAPVVRVLSRVPSSPVRSVGESAETGSVVSVVFLAPDGEMLPLSFIEHAATAQNVSLRTGCMCNPGGAAALLGLCADMAALYPGARMREFEAHVGHELGVVRISLGLASNFHDVYRVLRFAGALADDQARAGMWAAWEASRVAAPSGAH</sequence>
<dbReference type="InterPro" id="IPR015422">
    <property type="entry name" value="PyrdxlP-dep_Trfase_small"/>
</dbReference>
<evidence type="ECO:0000313" key="3">
    <source>
        <dbReference type="EMBL" id="KIP03180.1"/>
    </source>
</evidence>
<feature type="domain" description="Aminotransferase class V" evidence="2">
    <location>
        <begin position="131"/>
        <end position="407"/>
    </location>
</feature>
<feature type="compositionally biased region" description="Basic residues" evidence="1">
    <location>
        <begin position="23"/>
        <end position="33"/>
    </location>
</feature>
<proteinExistence type="predicted"/>
<dbReference type="HOGENOM" id="CLU_010913_4_0_1"/>
<dbReference type="Gene3D" id="3.90.1150.10">
    <property type="entry name" value="Aspartate Aminotransferase, domain 1"/>
    <property type="match status" value="1"/>
</dbReference>
<evidence type="ECO:0000313" key="4">
    <source>
        <dbReference type="Proteomes" id="UP000053257"/>
    </source>
</evidence>
<organism evidence="3 4">
    <name type="scientific">Phlebiopsis gigantea (strain 11061_1 CR5-6)</name>
    <name type="common">White-rot fungus</name>
    <name type="synonym">Peniophora gigantea</name>
    <dbReference type="NCBI Taxonomy" id="745531"/>
    <lineage>
        <taxon>Eukaryota</taxon>
        <taxon>Fungi</taxon>
        <taxon>Dikarya</taxon>
        <taxon>Basidiomycota</taxon>
        <taxon>Agaricomycotina</taxon>
        <taxon>Agaricomycetes</taxon>
        <taxon>Polyporales</taxon>
        <taxon>Phanerochaetaceae</taxon>
        <taxon>Phlebiopsis</taxon>
    </lineage>
</organism>
<feature type="region of interest" description="Disordered" evidence="1">
    <location>
        <begin position="1"/>
        <end position="34"/>
    </location>
</feature>
<dbReference type="Proteomes" id="UP000053257">
    <property type="component" value="Unassembled WGS sequence"/>
</dbReference>
<dbReference type="EMBL" id="KN840629">
    <property type="protein sequence ID" value="KIP03180.1"/>
    <property type="molecule type" value="Genomic_DNA"/>
</dbReference>
<feature type="compositionally biased region" description="Basic and acidic residues" evidence="1">
    <location>
        <begin position="13"/>
        <end position="22"/>
    </location>
</feature>
<dbReference type="GO" id="GO:0008265">
    <property type="term" value="F:molybdenum cofactor sulfurtransferase activity"/>
    <property type="evidence" value="ECO:0007669"/>
    <property type="project" value="TreeGrafter"/>
</dbReference>
<reference evidence="3 4" key="1">
    <citation type="journal article" date="2014" name="PLoS Genet.">
        <title>Analysis of the Phlebiopsis gigantea genome, transcriptome and secretome provides insight into its pioneer colonization strategies of wood.</title>
        <authorList>
            <person name="Hori C."/>
            <person name="Ishida T."/>
            <person name="Igarashi K."/>
            <person name="Samejima M."/>
            <person name="Suzuki H."/>
            <person name="Master E."/>
            <person name="Ferreira P."/>
            <person name="Ruiz-Duenas F.J."/>
            <person name="Held B."/>
            <person name="Canessa P."/>
            <person name="Larrondo L.F."/>
            <person name="Schmoll M."/>
            <person name="Druzhinina I.S."/>
            <person name="Kubicek C.P."/>
            <person name="Gaskell J.A."/>
            <person name="Kersten P."/>
            <person name="St John F."/>
            <person name="Glasner J."/>
            <person name="Sabat G."/>
            <person name="Splinter BonDurant S."/>
            <person name="Syed K."/>
            <person name="Yadav J."/>
            <person name="Mgbeahuruike A.C."/>
            <person name="Kovalchuk A."/>
            <person name="Asiegbu F.O."/>
            <person name="Lackner G."/>
            <person name="Hoffmeister D."/>
            <person name="Rencoret J."/>
            <person name="Gutierrez A."/>
            <person name="Sun H."/>
            <person name="Lindquist E."/>
            <person name="Barry K."/>
            <person name="Riley R."/>
            <person name="Grigoriev I.V."/>
            <person name="Henrissat B."/>
            <person name="Kues U."/>
            <person name="Berka R.M."/>
            <person name="Martinez A.T."/>
            <person name="Covert S.F."/>
            <person name="Blanchette R.A."/>
            <person name="Cullen D."/>
        </authorList>
    </citation>
    <scope>NUCLEOTIDE SEQUENCE [LARGE SCALE GENOMIC DNA]</scope>
    <source>
        <strain evidence="3 4">11061_1 CR5-6</strain>
    </source>
</reference>
<feature type="compositionally biased region" description="Low complexity" evidence="1">
    <location>
        <begin position="55"/>
        <end position="65"/>
    </location>
</feature>
<feature type="region of interest" description="Disordered" evidence="1">
    <location>
        <begin position="48"/>
        <end position="77"/>
    </location>
</feature>
<evidence type="ECO:0000256" key="1">
    <source>
        <dbReference type="SAM" id="MobiDB-lite"/>
    </source>
</evidence>
<evidence type="ECO:0000259" key="2">
    <source>
        <dbReference type="Pfam" id="PF00266"/>
    </source>
</evidence>
<dbReference type="GO" id="GO:0043545">
    <property type="term" value="P:molybdopterin cofactor metabolic process"/>
    <property type="evidence" value="ECO:0007669"/>
    <property type="project" value="TreeGrafter"/>
</dbReference>
<gene>
    <name evidence="3" type="ORF">PHLGIDRAFT_252981</name>
</gene>
<dbReference type="InterPro" id="IPR000192">
    <property type="entry name" value="Aminotrans_V_dom"/>
</dbReference>
<dbReference type="STRING" id="745531.A0A0C3S4V0"/>
<keyword evidence="4" id="KW-1185">Reference proteome</keyword>
<dbReference type="InterPro" id="IPR015421">
    <property type="entry name" value="PyrdxlP-dep_Trfase_major"/>
</dbReference>
<dbReference type="PANTHER" id="PTHR14237:SF80">
    <property type="entry name" value="MOLYBDENUM COFACTOR SULFURASE"/>
    <property type="match status" value="1"/>
</dbReference>
<dbReference type="Pfam" id="PF00266">
    <property type="entry name" value="Aminotran_5"/>
    <property type="match status" value="1"/>
</dbReference>